<dbReference type="NCBIfam" id="TIGR02050">
    <property type="entry name" value="gshA_cyan_rel"/>
    <property type="match status" value="1"/>
</dbReference>
<dbReference type="InterPro" id="IPR014746">
    <property type="entry name" value="Gln_synth/guanido_kin_cat_dom"/>
</dbReference>
<accession>A0ABY8C682</accession>
<dbReference type="SUPFAM" id="SSF55931">
    <property type="entry name" value="Glutamine synthetase/guanido kinase"/>
    <property type="match status" value="1"/>
</dbReference>
<dbReference type="Gene3D" id="3.30.590.20">
    <property type="match status" value="1"/>
</dbReference>
<proteinExistence type="inferred from homology"/>
<protein>
    <recommendedName>
        <fullName evidence="5">Putative glutamate--cysteine ligase 2</fullName>
        <ecNumber evidence="5">6.3.2.2</ecNumber>
    </recommendedName>
    <alternativeName>
        <fullName evidence="5">Gamma-glutamylcysteine synthetase 2</fullName>
        <shortName evidence="5">GCS 2</shortName>
        <shortName evidence="5">Gamma-GCS 2</shortName>
    </alternativeName>
</protein>
<organism evidence="6 7">
    <name type="scientific">Microbacterium horticulturae</name>
    <dbReference type="NCBI Taxonomy" id="3028316"/>
    <lineage>
        <taxon>Bacteria</taxon>
        <taxon>Bacillati</taxon>
        <taxon>Actinomycetota</taxon>
        <taxon>Actinomycetes</taxon>
        <taxon>Micrococcales</taxon>
        <taxon>Microbacteriaceae</taxon>
        <taxon>Microbacterium</taxon>
    </lineage>
</organism>
<keyword evidence="3 5" id="KW-0067">ATP-binding</keyword>
<comment type="function">
    <text evidence="5">ATP-dependent carboxylate-amine ligase which exhibits weak glutamate--cysteine ligase activity.</text>
</comment>
<keyword evidence="7" id="KW-1185">Reference proteome</keyword>
<dbReference type="EC" id="6.3.2.2" evidence="5"/>
<evidence type="ECO:0000313" key="6">
    <source>
        <dbReference type="EMBL" id="WEG10098.1"/>
    </source>
</evidence>
<dbReference type="Proteomes" id="UP001214553">
    <property type="component" value="Chromosome"/>
</dbReference>
<dbReference type="EMBL" id="CP119108">
    <property type="protein sequence ID" value="WEG10098.1"/>
    <property type="molecule type" value="Genomic_DNA"/>
</dbReference>
<keyword evidence="1 5" id="KW-0436">Ligase</keyword>
<dbReference type="InterPro" id="IPR006336">
    <property type="entry name" value="GCS2"/>
</dbReference>
<dbReference type="Pfam" id="PF04107">
    <property type="entry name" value="GCS2"/>
    <property type="match status" value="1"/>
</dbReference>
<comment type="catalytic activity">
    <reaction evidence="4 5">
        <text>L-cysteine + L-glutamate + ATP = gamma-L-glutamyl-L-cysteine + ADP + phosphate + H(+)</text>
        <dbReference type="Rhea" id="RHEA:13285"/>
        <dbReference type="ChEBI" id="CHEBI:15378"/>
        <dbReference type="ChEBI" id="CHEBI:29985"/>
        <dbReference type="ChEBI" id="CHEBI:30616"/>
        <dbReference type="ChEBI" id="CHEBI:35235"/>
        <dbReference type="ChEBI" id="CHEBI:43474"/>
        <dbReference type="ChEBI" id="CHEBI:58173"/>
        <dbReference type="ChEBI" id="CHEBI:456216"/>
        <dbReference type="EC" id="6.3.2.2"/>
    </reaction>
</comment>
<dbReference type="NCBIfam" id="NF010041">
    <property type="entry name" value="PRK13517.1-1"/>
    <property type="match status" value="1"/>
</dbReference>
<dbReference type="RefSeq" id="WP_275279418.1">
    <property type="nucleotide sequence ID" value="NZ_CP119108.1"/>
</dbReference>
<name>A0ABY8C682_9MICO</name>
<evidence type="ECO:0000256" key="3">
    <source>
        <dbReference type="ARBA" id="ARBA00022840"/>
    </source>
</evidence>
<evidence type="ECO:0000256" key="2">
    <source>
        <dbReference type="ARBA" id="ARBA00022741"/>
    </source>
</evidence>
<dbReference type="InterPro" id="IPR050141">
    <property type="entry name" value="GCL_type2/YbdK_subfam"/>
</dbReference>
<evidence type="ECO:0000313" key="7">
    <source>
        <dbReference type="Proteomes" id="UP001214553"/>
    </source>
</evidence>
<keyword evidence="2 5" id="KW-0547">Nucleotide-binding</keyword>
<evidence type="ECO:0000256" key="4">
    <source>
        <dbReference type="ARBA" id="ARBA00048819"/>
    </source>
</evidence>
<dbReference type="HAMAP" id="MF_01609">
    <property type="entry name" value="Glu_cys_ligase_2"/>
    <property type="match status" value="1"/>
</dbReference>
<comment type="similarity">
    <text evidence="5">Belongs to the glutamate--cysteine ligase type 2 family. YbdK subfamily.</text>
</comment>
<dbReference type="PANTHER" id="PTHR36510">
    <property type="entry name" value="GLUTAMATE--CYSTEINE LIGASE 2-RELATED"/>
    <property type="match status" value="1"/>
</dbReference>
<sequence>MRTVGVEEELLLVDAETGVPRGVAAQAIASADASGAPDEGALEHELQQQMIETDTAPTADMSALAEELRSWRRTAIGAARRAGVKVIASGASLLPVEPRVVPHSRYQRMVEHFGLTTSEALTCACHVHVSIDSHEEGVAVLDRIRAVTPLLIALSGNSPFWRGRDSGYASYRSQAMLRWPTAGPQDVFGTADAYDDLVQGMLRSGVMLDEGMVYFDARLSHRYPTVEIRVADVCADVRDSVLIAALCRAMVETAARDWRSGGPPAAPATSLIRLAAWQAGRYGLSENLLDPDMRPRPAREVVDAFLGWIEPALQASGDHETVVAGVERLFARGTGADRQRAVFEKTGQLSDVVAYLARVTAEQEE</sequence>
<evidence type="ECO:0000256" key="1">
    <source>
        <dbReference type="ARBA" id="ARBA00022598"/>
    </source>
</evidence>
<reference evidence="6 7" key="1">
    <citation type="submission" date="2023-03" db="EMBL/GenBank/DDBJ databases">
        <title>Genome sequence of Microbacterium sp. KACC 23027.</title>
        <authorList>
            <person name="Kim S."/>
            <person name="Heo J."/>
            <person name="Kwon S.-W."/>
        </authorList>
    </citation>
    <scope>NUCLEOTIDE SEQUENCE [LARGE SCALE GENOMIC DNA]</scope>
    <source>
        <strain evidence="6 7">KACC 23027</strain>
    </source>
</reference>
<dbReference type="GO" id="GO:0004357">
    <property type="term" value="F:glutamate-cysteine ligase activity"/>
    <property type="evidence" value="ECO:0007669"/>
    <property type="project" value="UniProtKB-EC"/>
</dbReference>
<evidence type="ECO:0000256" key="5">
    <source>
        <dbReference type="HAMAP-Rule" id="MF_01609"/>
    </source>
</evidence>
<gene>
    <name evidence="6" type="ORF">PU630_05975</name>
</gene>
<dbReference type="PANTHER" id="PTHR36510:SF1">
    <property type="entry name" value="GLUTAMATE--CYSTEINE LIGASE 2-RELATED"/>
    <property type="match status" value="1"/>
</dbReference>
<dbReference type="InterPro" id="IPR011793">
    <property type="entry name" value="YbdK"/>
</dbReference>